<dbReference type="SMART" id="SM00470">
    <property type="entry name" value="ParB"/>
    <property type="match status" value="1"/>
</dbReference>
<dbReference type="NCBIfam" id="TIGR00180">
    <property type="entry name" value="parB_part"/>
    <property type="match status" value="1"/>
</dbReference>
<dbReference type="InterPro" id="IPR013741">
    <property type="entry name" value="KorB_domain"/>
</dbReference>
<comment type="caution">
    <text evidence="4">The sequence shown here is derived from an EMBL/GenBank/DDBJ whole genome shotgun (WGS) entry which is preliminary data.</text>
</comment>
<dbReference type="Gene3D" id="1.10.10.730">
    <property type="entry name" value="KorB DNA-binding domain"/>
    <property type="match status" value="1"/>
</dbReference>
<proteinExistence type="inferred from homology"/>
<comment type="similarity">
    <text evidence="1">Belongs to the ParB family.</text>
</comment>
<dbReference type="PANTHER" id="PTHR33375:SF1">
    <property type="entry name" value="CHROMOSOME-PARTITIONING PROTEIN PARB-RELATED"/>
    <property type="match status" value="1"/>
</dbReference>
<evidence type="ECO:0000259" key="3">
    <source>
        <dbReference type="SMART" id="SM00470"/>
    </source>
</evidence>
<protein>
    <submittedName>
        <fullName evidence="4">ParB/RepB/Spo0J family partition protein</fullName>
    </submittedName>
</protein>
<dbReference type="PANTHER" id="PTHR33375">
    <property type="entry name" value="CHROMOSOME-PARTITIONING PROTEIN PARB-RELATED"/>
    <property type="match status" value="1"/>
</dbReference>
<gene>
    <name evidence="4" type="ORF">Q8X39_09870</name>
</gene>
<dbReference type="SUPFAM" id="SSF110849">
    <property type="entry name" value="ParB/Sulfiredoxin"/>
    <property type="match status" value="1"/>
</dbReference>
<evidence type="ECO:0000256" key="1">
    <source>
        <dbReference type="ARBA" id="ARBA00006295"/>
    </source>
</evidence>
<dbReference type="InterPro" id="IPR004437">
    <property type="entry name" value="ParB/RepB/Spo0J"/>
</dbReference>
<name>A0ABT9G3B4_LEPDI</name>
<evidence type="ECO:0000313" key="4">
    <source>
        <dbReference type="EMBL" id="MDP4300942.1"/>
    </source>
</evidence>
<dbReference type="Gene3D" id="3.90.1530.30">
    <property type="match status" value="1"/>
</dbReference>
<organism evidence="4 5">
    <name type="scientific">Leptothrix discophora</name>
    <dbReference type="NCBI Taxonomy" id="89"/>
    <lineage>
        <taxon>Bacteria</taxon>
        <taxon>Pseudomonadati</taxon>
        <taxon>Pseudomonadota</taxon>
        <taxon>Betaproteobacteria</taxon>
        <taxon>Burkholderiales</taxon>
        <taxon>Sphaerotilaceae</taxon>
        <taxon>Leptothrix</taxon>
    </lineage>
</organism>
<dbReference type="InterPro" id="IPR050336">
    <property type="entry name" value="Chromosome_partition/occlusion"/>
</dbReference>
<dbReference type="Pfam" id="PF02195">
    <property type="entry name" value="ParB_N"/>
    <property type="match status" value="1"/>
</dbReference>
<dbReference type="InterPro" id="IPR042075">
    <property type="entry name" value="KorB_DNA-db"/>
</dbReference>
<evidence type="ECO:0000256" key="2">
    <source>
        <dbReference type="SAM" id="MobiDB-lite"/>
    </source>
</evidence>
<evidence type="ECO:0000313" key="5">
    <source>
        <dbReference type="Proteomes" id="UP001235760"/>
    </source>
</evidence>
<dbReference type="Proteomes" id="UP001235760">
    <property type="component" value="Unassembled WGS sequence"/>
</dbReference>
<dbReference type="InterPro" id="IPR036086">
    <property type="entry name" value="ParB/Sulfiredoxin_sf"/>
</dbReference>
<dbReference type="EMBL" id="JAUZEE010000004">
    <property type="protein sequence ID" value="MDP4300942.1"/>
    <property type="molecule type" value="Genomic_DNA"/>
</dbReference>
<feature type="region of interest" description="Disordered" evidence="2">
    <location>
        <begin position="14"/>
        <end position="40"/>
    </location>
</feature>
<dbReference type="InterPro" id="IPR003115">
    <property type="entry name" value="ParB_N"/>
</dbReference>
<keyword evidence="5" id="KW-1185">Reference proteome</keyword>
<dbReference type="Pfam" id="PF08535">
    <property type="entry name" value="KorB"/>
    <property type="match status" value="1"/>
</dbReference>
<reference evidence="4 5" key="1">
    <citation type="submission" date="2023-08" db="EMBL/GenBank/DDBJ databases">
        <authorList>
            <person name="Roldan D.M."/>
            <person name="Menes R.J."/>
        </authorList>
    </citation>
    <scope>NUCLEOTIDE SEQUENCE [LARGE SCALE GENOMIC DNA]</scope>
    <source>
        <strain evidence="4 5">CCM 2812</strain>
    </source>
</reference>
<sequence>MRQGDAQVDAQLDLLGSELTPGTSRTSGVNARRSARRSRPNAPCLVPIELIDEDPASPRFDFVEADLDALAADIVLRGLLVPLVIHPANPQGRYLLHFGARRLRAARQAGLTEVPVVVRLDRTDRYAQVAENLKRANLTPIDLARFIRGQIDAGDTQAEVSRRLGMNLTTVAHHLTLLDLPPVLDAALKSGRCTSPRTLHELSKLHAHRPEQVQSLVDAAEPITREAVAALREAPESIRLTHRASGSRPVHQAHAACDRLERLLPRIKPSGDADEIVDLRRRLLALADLLPMGSDGQTPDTEPGRGIEP</sequence>
<accession>A0ABT9G3B4</accession>
<dbReference type="SUPFAM" id="SSF109709">
    <property type="entry name" value="KorB DNA-binding domain-like"/>
    <property type="match status" value="1"/>
</dbReference>
<dbReference type="Gene3D" id="6.10.250.140">
    <property type="match status" value="1"/>
</dbReference>
<feature type="compositionally biased region" description="Polar residues" evidence="2">
    <location>
        <begin position="20"/>
        <end position="29"/>
    </location>
</feature>
<feature type="domain" description="ParB-like N-terminal" evidence="3">
    <location>
        <begin position="44"/>
        <end position="133"/>
    </location>
</feature>
<dbReference type="RefSeq" id="WP_305749493.1">
    <property type="nucleotide sequence ID" value="NZ_JAUZEE010000004.1"/>
</dbReference>